<dbReference type="Pfam" id="PF12697">
    <property type="entry name" value="Abhydrolase_6"/>
    <property type="match status" value="1"/>
</dbReference>
<dbReference type="OrthoDB" id="63962at2"/>
<dbReference type="AlphaFoldDB" id="A0A502CW77"/>
<gene>
    <name evidence="2" type="ORF">EAH86_10420</name>
</gene>
<dbReference type="InterPro" id="IPR000073">
    <property type="entry name" value="AB_hydrolase_1"/>
</dbReference>
<dbReference type="InterPro" id="IPR052374">
    <property type="entry name" value="SERAC1"/>
</dbReference>
<comment type="caution">
    <text evidence="2">The sequence shown here is derived from an EMBL/GenBank/DDBJ whole genome shotgun (WGS) entry which is preliminary data.</text>
</comment>
<evidence type="ECO:0000313" key="3">
    <source>
        <dbReference type="Proteomes" id="UP000317722"/>
    </source>
</evidence>
<feature type="domain" description="AB hydrolase-1" evidence="1">
    <location>
        <begin position="4"/>
        <end position="248"/>
    </location>
</feature>
<accession>A0A502CW77</accession>
<dbReference type="InterPro" id="IPR029058">
    <property type="entry name" value="AB_hydrolase_fold"/>
</dbReference>
<evidence type="ECO:0000259" key="1">
    <source>
        <dbReference type="Pfam" id="PF12697"/>
    </source>
</evidence>
<dbReference type="EMBL" id="RCZM01000003">
    <property type="protein sequence ID" value="TPG17168.1"/>
    <property type="molecule type" value="Genomic_DNA"/>
</dbReference>
<dbReference type="SUPFAM" id="SSF53474">
    <property type="entry name" value="alpha/beta-Hydrolases"/>
    <property type="match status" value="1"/>
</dbReference>
<protein>
    <submittedName>
        <fullName evidence="2">Alpha/beta fold hydrolase</fullName>
    </submittedName>
</protein>
<proteinExistence type="predicted"/>
<dbReference type="PANTHER" id="PTHR48182">
    <property type="entry name" value="PROTEIN SERAC1"/>
    <property type="match status" value="1"/>
</dbReference>
<name>A0A502CW77_9MICO</name>
<sequence length="506" mass="56429">MATMVLVHGLFSSASTWDHLVGLFEEDPLVADIDIRTFEYPSPYLQFNRLRAIPNIDVLADSLATYLENLKRDGAGPLVLIGHSQGGLVIQRFLHRTLSRGHSHELEDVRGIVLLACPNGGSDLLVGLRRVLFGRRHAQLAGLAPLTEAVAEAHQTVVERVIFARENTGSARKIPLKAFAGQQDAVVTIASARGAFPDVGVLPGDHFSILKPSDRSDLRYCAVQREILAALHVDDEGNRRITARGHGHEGLEVPAPQEIEIIAEILDTQFAPTDSTTPGSLAARFQAQQEQAQATEDSAIAELLSAPSSVGLHRVLVNMTKERVISRQGIRVHLVDQRAPIYARLVPRDVSVEILIERRDGSLIAQEEWRRSEDYFHFMEVLAALLRTNSLMSPSFDATFWLKELVTALFRLRTERRRFALIESLDDALEYCSPQWAIYEWGIGGWYEHRLDPYIITASRLGETDWGSHMEEKTWVDARSFQYALETSRLLRLAGRLDGTDPSTGP</sequence>
<reference evidence="2 3" key="1">
    <citation type="journal article" date="2019" name="Environ. Microbiol.">
        <title>Species interactions and distinct microbial communities in high Arctic permafrost affected cryosols are associated with the CH4 and CO2 gas fluxes.</title>
        <authorList>
            <person name="Altshuler I."/>
            <person name="Hamel J."/>
            <person name="Turney S."/>
            <person name="Magnuson E."/>
            <person name="Levesque R."/>
            <person name="Greer C."/>
            <person name="Whyte L.G."/>
        </authorList>
    </citation>
    <scope>NUCLEOTIDE SEQUENCE [LARGE SCALE GENOMIC DNA]</scope>
    <source>
        <strain evidence="2 3">S9.3A</strain>
    </source>
</reference>
<keyword evidence="2" id="KW-0378">Hydrolase</keyword>
<organism evidence="2 3">
    <name type="scientific">Pedococcus bigeumensis</name>
    <dbReference type="NCBI Taxonomy" id="433644"/>
    <lineage>
        <taxon>Bacteria</taxon>
        <taxon>Bacillati</taxon>
        <taxon>Actinomycetota</taxon>
        <taxon>Actinomycetes</taxon>
        <taxon>Micrococcales</taxon>
        <taxon>Intrasporangiaceae</taxon>
        <taxon>Pedococcus</taxon>
    </lineage>
</organism>
<evidence type="ECO:0000313" key="2">
    <source>
        <dbReference type="EMBL" id="TPG17168.1"/>
    </source>
</evidence>
<dbReference type="Gene3D" id="3.40.50.1820">
    <property type="entry name" value="alpha/beta hydrolase"/>
    <property type="match status" value="1"/>
</dbReference>
<dbReference type="GO" id="GO:0016787">
    <property type="term" value="F:hydrolase activity"/>
    <property type="evidence" value="ECO:0007669"/>
    <property type="project" value="UniProtKB-KW"/>
</dbReference>
<dbReference type="Proteomes" id="UP000317722">
    <property type="component" value="Unassembled WGS sequence"/>
</dbReference>
<keyword evidence="3" id="KW-1185">Reference proteome</keyword>
<dbReference type="PANTHER" id="PTHR48182:SF3">
    <property type="entry name" value="DUF676 DOMAIN-CONTAINING PROTEIN"/>
    <property type="match status" value="1"/>
</dbReference>